<keyword evidence="2" id="KW-0813">Transport</keyword>
<evidence type="ECO:0000256" key="2">
    <source>
        <dbReference type="ARBA" id="ARBA00022448"/>
    </source>
</evidence>
<feature type="transmembrane region" description="Helical" evidence="6">
    <location>
        <begin position="6"/>
        <end position="36"/>
    </location>
</feature>
<comment type="caution">
    <text evidence="9">The sequence shown here is derived from an EMBL/GenBank/DDBJ whole genome shotgun (WGS) entry which is preliminary data.</text>
</comment>
<name>A0ABT6PNG4_9PSEU</name>
<dbReference type="InterPro" id="IPR004680">
    <property type="entry name" value="Cit_transptr-like_dom"/>
</dbReference>
<reference evidence="9 10" key="1">
    <citation type="submission" date="2023-04" db="EMBL/GenBank/DDBJ databases">
        <title>Draft genome sequence of Saccharopolyspora sp. TS4A08 isolated from sweet potato rhizospheric soil.</title>
        <authorList>
            <person name="Suksaard P."/>
            <person name="Duangmal K."/>
        </authorList>
    </citation>
    <scope>NUCLEOTIDE SEQUENCE [LARGE SCALE GENOMIC DNA]</scope>
    <source>
        <strain evidence="9 10">TS4A08</strain>
    </source>
</reference>
<organism evidence="9 10">
    <name type="scientific">Saccharopolyspora ipomoeae</name>
    <dbReference type="NCBI Taxonomy" id="3042027"/>
    <lineage>
        <taxon>Bacteria</taxon>
        <taxon>Bacillati</taxon>
        <taxon>Actinomycetota</taxon>
        <taxon>Actinomycetes</taxon>
        <taxon>Pseudonocardiales</taxon>
        <taxon>Pseudonocardiaceae</taxon>
        <taxon>Saccharopolyspora</taxon>
    </lineage>
</organism>
<feature type="transmembrane region" description="Helical" evidence="6">
    <location>
        <begin position="169"/>
        <end position="187"/>
    </location>
</feature>
<keyword evidence="5 6" id="KW-0472">Membrane</keyword>
<evidence type="ECO:0000313" key="9">
    <source>
        <dbReference type="EMBL" id="MDI2029452.1"/>
    </source>
</evidence>
<sequence length="315" mass="32414">MSAELISILALVAIFVVTGVFSVNMGALAFAAAFLVGTLAGGMTSDDILGGFPGDIFMVLVGVTYLFAIARANGTIDWLVYRSVLFALLSRRRSVEAPVPADAPGAARDDALLERVELSRDKVLTLVGILTMVVLTLFLELDIGLVAITVAVVLGVISPQAHRDAVKNVTWPTVLLICGVLTYVGVLQELGTVDYVSHAVSSIGVPLLSAFLLCLIGAVVSAFASSTGLLGALIPLAVPLMAGGQVGVAGMVAALAIASTVVDISPFSTSGAIMLANSRESERDSVFKGLALYGGTMVVIAPVVVWLTMIAPGIT</sequence>
<evidence type="ECO:0000256" key="5">
    <source>
        <dbReference type="ARBA" id="ARBA00023136"/>
    </source>
</evidence>
<evidence type="ECO:0000259" key="8">
    <source>
        <dbReference type="Pfam" id="PF07158"/>
    </source>
</evidence>
<dbReference type="Pfam" id="PF03600">
    <property type="entry name" value="CitMHS"/>
    <property type="match status" value="1"/>
</dbReference>
<comment type="subcellular location">
    <subcellularLocation>
        <location evidence="1">Membrane</location>
        <topology evidence="1">Multi-pass membrane protein</topology>
    </subcellularLocation>
</comment>
<keyword evidence="10" id="KW-1185">Reference proteome</keyword>
<dbReference type="Pfam" id="PF07158">
    <property type="entry name" value="MatC_N"/>
    <property type="match status" value="1"/>
</dbReference>
<evidence type="ECO:0000313" key="10">
    <source>
        <dbReference type="Proteomes" id="UP001237595"/>
    </source>
</evidence>
<dbReference type="EMBL" id="JASAOF010000006">
    <property type="protein sequence ID" value="MDI2029452.1"/>
    <property type="molecule type" value="Genomic_DNA"/>
</dbReference>
<dbReference type="InterPro" id="IPR030676">
    <property type="entry name" value="CitT-rel"/>
</dbReference>
<evidence type="ECO:0000256" key="3">
    <source>
        <dbReference type="ARBA" id="ARBA00022692"/>
    </source>
</evidence>
<feature type="transmembrane region" description="Helical" evidence="6">
    <location>
        <begin position="48"/>
        <end position="70"/>
    </location>
</feature>
<feature type="domain" description="Citrate transporter-like" evidence="7">
    <location>
        <begin position="119"/>
        <end position="258"/>
    </location>
</feature>
<keyword evidence="3 6" id="KW-0812">Transmembrane</keyword>
<feature type="domain" description="Dicarboxylate carrier MatC N-terminal" evidence="8">
    <location>
        <begin position="1"/>
        <end position="84"/>
    </location>
</feature>
<accession>A0ABT6PNG4</accession>
<evidence type="ECO:0000256" key="4">
    <source>
        <dbReference type="ARBA" id="ARBA00022989"/>
    </source>
</evidence>
<feature type="transmembrane region" description="Helical" evidence="6">
    <location>
        <begin position="246"/>
        <end position="270"/>
    </location>
</feature>
<dbReference type="Proteomes" id="UP001237595">
    <property type="component" value="Unassembled WGS sequence"/>
</dbReference>
<dbReference type="RefSeq" id="WP_281455784.1">
    <property type="nucleotide sequence ID" value="NZ_JASAOF010000006.1"/>
</dbReference>
<dbReference type="PANTHER" id="PTHR42826">
    <property type="entry name" value="DICARBOXYLATE TRANSPORTER 2.1, CHLOROPLASTIC"/>
    <property type="match status" value="1"/>
</dbReference>
<evidence type="ECO:0000256" key="6">
    <source>
        <dbReference type="SAM" id="Phobius"/>
    </source>
</evidence>
<feature type="transmembrane region" description="Helical" evidence="6">
    <location>
        <begin position="124"/>
        <end position="157"/>
    </location>
</feature>
<keyword evidence="4 6" id="KW-1133">Transmembrane helix</keyword>
<dbReference type="InterPro" id="IPR009827">
    <property type="entry name" value="MatC_N"/>
</dbReference>
<evidence type="ECO:0000256" key="1">
    <source>
        <dbReference type="ARBA" id="ARBA00004141"/>
    </source>
</evidence>
<proteinExistence type="predicted"/>
<feature type="transmembrane region" description="Helical" evidence="6">
    <location>
        <begin position="207"/>
        <end position="234"/>
    </location>
</feature>
<feature type="transmembrane region" description="Helical" evidence="6">
    <location>
        <begin position="290"/>
        <end position="311"/>
    </location>
</feature>
<gene>
    <name evidence="9" type="ORF">QFW96_12555</name>
</gene>
<evidence type="ECO:0000259" key="7">
    <source>
        <dbReference type="Pfam" id="PF03600"/>
    </source>
</evidence>
<protein>
    <submittedName>
        <fullName evidence="9">SLC13 family permease</fullName>
    </submittedName>
</protein>